<evidence type="ECO:0000259" key="4">
    <source>
        <dbReference type="Pfam" id="PF07987"/>
    </source>
</evidence>
<keyword evidence="2" id="KW-1133">Transmembrane helix</keyword>
<evidence type="ECO:0000256" key="1">
    <source>
        <dbReference type="SAM" id="MobiDB-lite"/>
    </source>
</evidence>
<keyword evidence="2" id="KW-0472">Membrane</keyword>
<evidence type="ECO:0000313" key="5">
    <source>
        <dbReference type="EMBL" id="GAA4491009.1"/>
    </source>
</evidence>
<accession>A0ABP8PS96</accession>
<dbReference type="Gene3D" id="2.60.40.2230">
    <property type="entry name" value="Uncharacterised protein YcnI-like PF07987, DUF1775"/>
    <property type="match status" value="1"/>
</dbReference>
<keyword evidence="2" id="KW-0812">Transmembrane</keyword>
<gene>
    <name evidence="5" type="ORF">GCM10023191_024120</name>
</gene>
<dbReference type="InterPro" id="IPR038507">
    <property type="entry name" value="YcnI-like_sf"/>
</dbReference>
<feature type="chain" id="PRO_5046729719" description="YncI copper-binding domain-containing protein" evidence="3">
    <location>
        <begin position="29"/>
        <end position="236"/>
    </location>
</feature>
<proteinExistence type="predicted"/>
<keyword evidence="3" id="KW-0732">Signal</keyword>
<feature type="domain" description="YncI copper-binding" evidence="4">
    <location>
        <begin position="29"/>
        <end position="177"/>
    </location>
</feature>
<evidence type="ECO:0000313" key="6">
    <source>
        <dbReference type="Proteomes" id="UP001500503"/>
    </source>
</evidence>
<sequence>MRRHSTRGAVIAVGAALFVGLGATGASAHVTIAADKATQGDYAALVFRVPNERDNAATVKIDVQLPPDRPLASVHVKPHPGWSYEIKKTKPATSVEADGAKVTEVVSEIIWTADDPKAGIRPDEYDEFAVSAGPLPKADSMTFKTLQYYSNGEVVRWIQEPQANAAEPERPAPVLKLLPPSKRGAGQPAGRPVQDSGARTTPETDDTVAYWALGLSVAAMVVALASAAMAIRVSRR</sequence>
<reference evidence="6" key="1">
    <citation type="journal article" date="2019" name="Int. J. Syst. Evol. Microbiol.">
        <title>The Global Catalogue of Microorganisms (GCM) 10K type strain sequencing project: providing services to taxonomists for standard genome sequencing and annotation.</title>
        <authorList>
            <consortium name="The Broad Institute Genomics Platform"/>
            <consortium name="The Broad Institute Genome Sequencing Center for Infectious Disease"/>
            <person name="Wu L."/>
            <person name="Ma J."/>
        </authorList>
    </citation>
    <scope>NUCLEOTIDE SEQUENCE [LARGE SCALE GENOMIC DNA]</scope>
    <source>
        <strain evidence="6">JCM 17933</strain>
    </source>
</reference>
<feature type="signal peptide" evidence="3">
    <location>
        <begin position="1"/>
        <end position="28"/>
    </location>
</feature>
<dbReference type="EMBL" id="BAABHF010000016">
    <property type="protein sequence ID" value="GAA4491009.1"/>
    <property type="molecule type" value="Genomic_DNA"/>
</dbReference>
<protein>
    <recommendedName>
        <fullName evidence="4">YncI copper-binding domain-containing protein</fullName>
    </recommendedName>
</protein>
<feature type="region of interest" description="Disordered" evidence="1">
    <location>
        <begin position="178"/>
        <end position="203"/>
    </location>
</feature>
<dbReference type="InterPro" id="IPR012533">
    <property type="entry name" value="YcnI-copper_dom"/>
</dbReference>
<feature type="transmembrane region" description="Helical" evidence="2">
    <location>
        <begin position="208"/>
        <end position="231"/>
    </location>
</feature>
<keyword evidence="6" id="KW-1185">Reference proteome</keyword>
<dbReference type="CDD" id="cd08545">
    <property type="entry name" value="YcnI_like"/>
    <property type="match status" value="1"/>
</dbReference>
<dbReference type="Pfam" id="PF07987">
    <property type="entry name" value="DUF1775"/>
    <property type="match status" value="1"/>
</dbReference>
<evidence type="ECO:0000256" key="3">
    <source>
        <dbReference type="SAM" id="SignalP"/>
    </source>
</evidence>
<evidence type="ECO:0000256" key="2">
    <source>
        <dbReference type="SAM" id="Phobius"/>
    </source>
</evidence>
<name>A0ABP8PS96_9ACTN</name>
<dbReference type="Proteomes" id="UP001500503">
    <property type="component" value="Unassembled WGS sequence"/>
</dbReference>
<comment type="caution">
    <text evidence="5">The sequence shown here is derived from an EMBL/GenBank/DDBJ whole genome shotgun (WGS) entry which is preliminary data.</text>
</comment>
<organism evidence="5 6">
    <name type="scientific">Actinoallomurus oryzae</name>
    <dbReference type="NCBI Taxonomy" id="502180"/>
    <lineage>
        <taxon>Bacteria</taxon>
        <taxon>Bacillati</taxon>
        <taxon>Actinomycetota</taxon>
        <taxon>Actinomycetes</taxon>
        <taxon>Streptosporangiales</taxon>
        <taxon>Thermomonosporaceae</taxon>
        <taxon>Actinoallomurus</taxon>
    </lineage>
</organism>